<organism evidence="1 2">
    <name type="scientific">Syntrophotalea carbinolica (strain DSM 2380 / NBRC 103641 / GraBd1)</name>
    <name type="common">Pelobacter carbinolicus</name>
    <dbReference type="NCBI Taxonomy" id="338963"/>
    <lineage>
        <taxon>Bacteria</taxon>
        <taxon>Pseudomonadati</taxon>
        <taxon>Thermodesulfobacteriota</taxon>
        <taxon>Desulfuromonadia</taxon>
        <taxon>Desulfuromonadales</taxon>
        <taxon>Syntrophotaleaceae</taxon>
        <taxon>Syntrophotalea</taxon>
    </lineage>
</organism>
<name>Q3A5H3_SYNC1</name>
<reference evidence="2" key="1">
    <citation type="submission" date="2005-10" db="EMBL/GenBank/DDBJ databases">
        <title>Complete sequence of Pelobacter carbinolicus DSM 2380.</title>
        <authorList>
            <person name="Copeland A."/>
            <person name="Lucas S."/>
            <person name="Lapidus A."/>
            <person name="Barry K."/>
            <person name="Detter J.C."/>
            <person name="Glavina T."/>
            <person name="Hammon N."/>
            <person name="Israni S."/>
            <person name="Pitluck S."/>
            <person name="Chertkov O."/>
            <person name="Schmutz J."/>
            <person name="Larimer F."/>
            <person name="Land M."/>
            <person name="Kyrpides N."/>
            <person name="Ivanova N."/>
            <person name="Richardson P."/>
        </authorList>
    </citation>
    <scope>NUCLEOTIDE SEQUENCE [LARGE SCALE GENOMIC DNA]</scope>
    <source>
        <strain evidence="2">DSM 2380 / NBRC 103641 / GraBd1</strain>
    </source>
</reference>
<reference evidence="1 2" key="2">
    <citation type="journal article" date="2012" name="BMC Genomics">
        <title>The genome of Pelobacter carbinolicus reveals surprising metabolic capabilities and physiological features.</title>
        <authorList>
            <person name="Aklujkar M."/>
            <person name="Haveman S.A."/>
            <person name="Didonato R.Jr."/>
            <person name="Chertkov O."/>
            <person name="Han C.S."/>
            <person name="Land M.L."/>
            <person name="Brown P."/>
            <person name="Lovley D.R."/>
        </authorList>
    </citation>
    <scope>NUCLEOTIDE SEQUENCE [LARGE SCALE GENOMIC DNA]</scope>
    <source>
        <strain evidence="2">DSM 2380 / NBRC 103641 / GraBd1</strain>
    </source>
</reference>
<dbReference type="GO" id="GO:0008168">
    <property type="term" value="F:methyltransferase activity"/>
    <property type="evidence" value="ECO:0007669"/>
    <property type="project" value="UniProtKB-KW"/>
</dbReference>
<dbReference type="SUPFAM" id="SSF53335">
    <property type="entry name" value="S-adenosyl-L-methionine-dependent methyltransferases"/>
    <property type="match status" value="1"/>
</dbReference>
<keyword evidence="2" id="KW-1185">Reference proteome</keyword>
<dbReference type="EMBL" id="CP000142">
    <property type="protein sequence ID" value="ABA88384.1"/>
    <property type="molecule type" value="Genomic_DNA"/>
</dbReference>
<dbReference type="PANTHER" id="PTHR43861">
    <property type="entry name" value="TRANS-ACONITATE 2-METHYLTRANSFERASE-RELATED"/>
    <property type="match status" value="1"/>
</dbReference>
<proteinExistence type="predicted"/>
<keyword evidence="1" id="KW-0808">Transferase</keyword>
<gene>
    <name evidence="1" type="ordered locus">Pcar_1135</name>
</gene>
<dbReference type="OrthoDB" id="5395564at2"/>
<dbReference type="HOGENOM" id="CLU_050039_1_0_7"/>
<dbReference type="STRING" id="338963.Pcar_1135"/>
<dbReference type="RefSeq" id="WP_011340853.1">
    <property type="nucleotide sequence ID" value="NC_007498.2"/>
</dbReference>
<sequence length="407" mass="45783">MIQWSCIDSFPGNHTAADLTRPRPCPVCGGGKKKEILAMPGFQFFTDDADRPKHVDVRQVQCLECFALHLDPAYSPRGFEILFAEAGCSYGATEGRPMEQLEWLNKHNLLSENRSLLDVGCYEGNFLALMPDTVNRIGVDIDAPAIERGRRKLADKGVVLIHGDFNRVHLPATPDTITMFHVLEHLPDPFATLMNLRNQSGPETRLVVEVPILENGFTNDINGFFSVQHMTHFSRASLKNVLKRSGWVIEEQLEQPGYNGCRVLCRPTAPEAEIAPVAADCTTLGDYLAHYRNTVRAACAKLSSLPREGYVVIWGGGLHTEFLYHCTDLFKASDRNFLIVDKDPLKQGKTWRGIPIHAPEILRDINDAETSLVISSYAHQESIHREASDEWQWQGKVIELYDTIRIY</sequence>
<dbReference type="Gene3D" id="3.40.50.150">
    <property type="entry name" value="Vaccinia Virus protein VP39"/>
    <property type="match status" value="1"/>
</dbReference>
<dbReference type="KEGG" id="pca:Pcar_1135"/>
<dbReference type="Pfam" id="PF13489">
    <property type="entry name" value="Methyltransf_23"/>
    <property type="match status" value="1"/>
</dbReference>
<evidence type="ECO:0000313" key="2">
    <source>
        <dbReference type="Proteomes" id="UP000002534"/>
    </source>
</evidence>
<keyword evidence="1" id="KW-0489">Methyltransferase</keyword>
<evidence type="ECO:0000313" key="1">
    <source>
        <dbReference type="EMBL" id="ABA88384.1"/>
    </source>
</evidence>
<dbReference type="InterPro" id="IPR029063">
    <property type="entry name" value="SAM-dependent_MTases_sf"/>
</dbReference>
<dbReference type="CDD" id="cd02440">
    <property type="entry name" value="AdoMet_MTases"/>
    <property type="match status" value="1"/>
</dbReference>
<dbReference type="GO" id="GO:0032259">
    <property type="term" value="P:methylation"/>
    <property type="evidence" value="ECO:0007669"/>
    <property type="project" value="UniProtKB-KW"/>
</dbReference>
<dbReference type="AlphaFoldDB" id="Q3A5H3"/>
<protein>
    <submittedName>
        <fullName evidence="1">SAM-dependent methyltransferase</fullName>
    </submittedName>
</protein>
<dbReference type="Proteomes" id="UP000002534">
    <property type="component" value="Chromosome"/>
</dbReference>
<dbReference type="eggNOG" id="COG2227">
    <property type="taxonomic scope" value="Bacteria"/>
</dbReference>
<accession>Q3A5H3</accession>